<comment type="cofactor">
    <cofactor evidence="1">
        <name>pyridoxal 5'-phosphate</name>
        <dbReference type="ChEBI" id="CHEBI:597326"/>
    </cofactor>
</comment>
<dbReference type="PANTHER" id="PTHR13693:SF100">
    <property type="entry name" value="8-AMINO-7-OXONONANOATE SYNTHASE"/>
    <property type="match status" value="1"/>
</dbReference>
<protein>
    <submittedName>
        <fullName evidence="5">8-amino-7-oxononanoate synthase</fullName>
    </submittedName>
</protein>
<dbReference type="InterPro" id="IPR015421">
    <property type="entry name" value="PyrdxlP-dep_Trfase_major"/>
</dbReference>
<proteinExistence type="predicted"/>
<name>A0A1L4BSF1_9GAMM</name>
<dbReference type="InterPro" id="IPR004839">
    <property type="entry name" value="Aminotransferase_I/II_large"/>
</dbReference>
<evidence type="ECO:0000256" key="1">
    <source>
        <dbReference type="ARBA" id="ARBA00001933"/>
    </source>
</evidence>
<dbReference type="STRING" id="573570.F7310_05010"/>
<sequence length="375" mass="42482">MLNLENKYIQYQKDNLLRELKVSNINTDKSITDFTTSDYLDLSNSINLKQCLIDGFDRYGFGSKGSNIVCGYTDETQEFETSFAKFVNYPRAIFFSSGFMANLAIYSTLFDKSQTIFADKYIHASIIDGIKLSQAKLRRYTHQDLAHLKNIYDNKSYITTEGVFSTYGTISQLDKISNVAKGKLIVDEAHSFGILGENGKGSIDKYKLRYTDCPISIFPLGKAFGGVGAMVCTTDRIAEYLIQFARNYIYTTALPPLIIKTSILQLENLKSADSQREAIYKNIDLFNHLCKEKKLELLSDDISPIKSILIKDNNLAISLKNKLYAKNILVSCFRYPTVPKNQALLRFSLHSSNTLDQIQEALEIISKEVNYGFIQ</sequence>
<keyword evidence="6" id="KW-1185">Reference proteome</keyword>
<reference evidence="5 6" key="1">
    <citation type="journal article" date="2016" name="Appl. Environ. Microbiol.">
        <title>Whole genome relationships among Francisella bacteria of diverse origin define new species and provide specific regions for detection.</title>
        <authorList>
            <person name="Challacombe J.F."/>
            <person name="Petersen J.M."/>
            <person name="Gallegos-Graves V."/>
            <person name="Hodge D."/>
            <person name="Pillai S."/>
            <person name="Kuske C.R."/>
        </authorList>
    </citation>
    <scope>NUCLEOTIDE SEQUENCE [LARGE SCALE GENOMIC DNA]</scope>
    <source>
        <strain evidence="6">TX07-7310</strain>
    </source>
</reference>
<dbReference type="GO" id="GO:0008710">
    <property type="term" value="F:8-amino-7-oxononanoate synthase activity"/>
    <property type="evidence" value="ECO:0007669"/>
    <property type="project" value="TreeGrafter"/>
</dbReference>
<dbReference type="RefSeq" id="WP_072712254.1">
    <property type="nucleotide sequence ID" value="NZ_CP016796.1"/>
</dbReference>
<dbReference type="Gene3D" id="3.40.640.10">
    <property type="entry name" value="Type I PLP-dependent aspartate aminotransferase-like (Major domain)"/>
    <property type="match status" value="1"/>
</dbReference>
<dbReference type="KEGG" id="frx:F7310_05010"/>
<evidence type="ECO:0000256" key="3">
    <source>
        <dbReference type="ARBA" id="ARBA00022898"/>
    </source>
</evidence>
<accession>A0A1L4BSF1</accession>
<dbReference type="SUPFAM" id="SSF53383">
    <property type="entry name" value="PLP-dependent transferases"/>
    <property type="match status" value="1"/>
</dbReference>
<dbReference type="EMBL" id="CP016796">
    <property type="protein sequence ID" value="API86758.1"/>
    <property type="molecule type" value="Genomic_DNA"/>
</dbReference>
<dbReference type="InterPro" id="IPR015422">
    <property type="entry name" value="PyrdxlP-dep_Trfase_small"/>
</dbReference>
<keyword evidence="3" id="KW-0663">Pyridoxal phosphate</keyword>
<dbReference type="InterPro" id="IPR050087">
    <property type="entry name" value="AON_synthase_class-II"/>
</dbReference>
<dbReference type="PANTHER" id="PTHR13693">
    <property type="entry name" value="CLASS II AMINOTRANSFERASE/8-AMINO-7-OXONONANOATE SYNTHASE"/>
    <property type="match status" value="1"/>
</dbReference>
<dbReference type="InterPro" id="IPR015424">
    <property type="entry name" value="PyrdxlP-dep_Trfase"/>
</dbReference>
<keyword evidence="2" id="KW-0808">Transferase</keyword>
<evidence type="ECO:0000313" key="5">
    <source>
        <dbReference type="EMBL" id="API86758.1"/>
    </source>
</evidence>
<organism evidence="5 6">
    <name type="scientific">Francisella uliginis</name>
    <dbReference type="NCBI Taxonomy" id="573570"/>
    <lineage>
        <taxon>Bacteria</taxon>
        <taxon>Pseudomonadati</taxon>
        <taxon>Pseudomonadota</taxon>
        <taxon>Gammaproteobacteria</taxon>
        <taxon>Thiotrichales</taxon>
        <taxon>Francisellaceae</taxon>
        <taxon>Francisella</taxon>
    </lineage>
</organism>
<dbReference type="GO" id="GO:0030170">
    <property type="term" value="F:pyridoxal phosphate binding"/>
    <property type="evidence" value="ECO:0007669"/>
    <property type="project" value="InterPro"/>
</dbReference>
<dbReference type="OrthoDB" id="9807157at2"/>
<dbReference type="Pfam" id="PF00155">
    <property type="entry name" value="Aminotran_1_2"/>
    <property type="match status" value="1"/>
</dbReference>
<dbReference type="AlphaFoldDB" id="A0A1L4BSF1"/>
<evidence type="ECO:0000259" key="4">
    <source>
        <dbReference type="Pfam" id="PF00155"/>
    </source>
</evidence>
<dbReference type="Proteomes" id="UP000184222">
    <property type="component" value="Chromosome"/>
</dbReference>
<gene>
    <name evidence="5" type="ORF">F7310_05010</name>
</gene>
<feature type="domain" description="Aminotransferase class I/classII large" evidence="4">
    <location>
        <begin position="31"/>
        <end position="362"/>
    </location>
</feature>
<dbReference type="GO" id="GO:0009102">
    <property type="term" value="P:biotin biosynthetic process"/>
    <property type="evidence" value="ECO:0007669"/>
    <property type="project" value="TreeGrafter"/>
</dbReference>
<dbReference type="Gene3D" id="3.90.1150.10">
    <property type="entry name" value="Aspartate Aminotransferase, domain 1"/>
    <property type="match status" value="1"/>
</dbReference>
<evidence type="ECO:0000313" key="6">
    <source>
        <dbReference type="Proteomes" id="UP000184222"/>
    </source>
</evidence>
<evidence type="ECO:0000256" key="2">
    <source>
        <dbReference type="ARBA" id="ARBA00022679"/>
    </source>
</evidence>